<dbReference type="RefSeq" id="WP_158204751.1">
    <property type="nucleotide sequence ID" value="NZ_WSZK01000017.1"/>
</dbReference>
<dbReference type="PROSITE" id="PS51257">
    <property type="entry name" value="PROKAR_LIPOPROTEIN"/>
    <property type="match status" value="1"/>
</dbReference>
<dbReference type="PROSITE" id="PS51318">
    <property type="entry name" value="TAT"/>
    <property type="match status" value="1"/>
</dbReference>
<reference evidence="2 3" key="1">
    <citation type="submission" date="2019-12" db="EMBL/GenBank/DDBJ databases">
        <title>Halocatena pleomorpha gen. nov. sp. nov., an extremely halophilic archaeon of family Halobacteriaceae isolated from saltpan soil.</title>
        <authorList>
            <person name="Pal Y."/>
            <person name="Verma A."/>
            <person name="Krishnamurthi S."/>
            <person name="Kumar P."/>
        </authorList>
    </citation>
    <scope>NUCLEOTIDE SEQUENCE [LARGE SCALE GENOMIC DNA]</scope>
    <source>
        <strain evidence="2 3">JCM 16495</strain>
    </source>
</reference>
<dbReference type="Pfam" id="PF25934">
    <property type="entry name" value="DUF7979"/>
    <property type="match status" value="1"/>
</dbReference>
<name>A0A6B0GMC2_9EURY</name>
<protein>
    <recommendedName>
        <fullName evidence="1">DUF7979 domain-containing protein</fullName>
    </recommendedName>
</protein>
<evidence type="ECO:0000313" key="3">
    <source>
        <dbReference type="Proteomes" id="UP000451471"/>
    </source>
</evidence>
<evidence type="ECO:0000259" key="1">
    <source>
        <dbReference type="Pfam" id="PF25934"/>
    </source>
</evidence>
<dbReference type="EMBL" id="WSZK01000017">
    <property type="protein sequence ID" value="MWG35061.1"/>
    <property type="molecule type" value="Genomic_DNA"/>
</dbReference>
<feature type="domain" description="DUF7979" evidence="1">
    <location>
        <begin position="121"/>
        <end position="185"/>
    </location>
</feature>
<comment type="caution">
    <text evidence="2">The sequence shown here is derived from an EMBL/GenBank/DDBJ whole genome shotgun (WGS) entry which is preliminary data.</text>
</comment>
<dbReference type="InterPro" id="IPR058285">
    <property type="entry name" value="DUF7979"/>
</dbReference>
<evidence type="ECO:0000313" key="2">
    <source>
        <dbReference type="EMBL" id="MWG35061.1"/>
    </source>
</evidence>
<keyword evidence="3" id="KW-1185">Reference proteome</keyword>
<dbReference type="InterPro" id="IPR006311">
    <property type="entry name" value="TAT_signal"/>
</dbReference>
<proteinExistence type="predicted"/>
<sequence length="273" mass="29360">MPSRRRLLAGVGALGASALAGCVSDDSAGSTPVPDELRATRVPPEEFPDAAGVAVVPTAIREAFVDAFDGGVADIEWETVDDPVETTVGETLVQRGDATYEVVVETALHAEYGAEFVRHDGSWTPDDGRAVVAYADLSAGGRAAFDHALDVGRFESGGHVEPPWGADWPNRLPPVRHEGSVYEFEAGWVGDPPPHTTVWARKAPDTATGPVHDVAFPRLASETHEVLRETTSSGRMTLDRSGRVRDELEALVTDYDFVAFEEYYELTVLTADD</sequence>
<organism evidence="2 3">
    <name type="scientific">Halomarina oriensis</name>
    <dbReference type="NCBI Taxonomy" id="671145"/>
    <lineage>
        <taxon>Archaea</taxon>
        <taxon>Methanobacteriati</taxon>
        <taxon>Methanobacteriota</taxon>
        <taxon>Stenosarchaea group</taxon>
        <taxon>Halobacteria</taxon>
        <taxon>Halobacteriales</taxon>
        <taxon>Natronomonadaceae</taxon>
        <taxon>Halomarina</taxon>
    </lineage>
</organism>
<dbReference type="Proteomes" id="UP000451471">
    <property type="component" value="Unassembled WGS sequence"/>
</dbReference>
<gene>
    <name evidence="2" type="ORF">GQS65_11280</name>
</gene>
<dbReference type="AlphaFoldDB" id="A0A6B0GMC2"/>
<accession>A0A6B0GMC2</accession>